<feature type="transmembrane region" description="Helical" evidence="1">
    <location>
        <begin position="191"/>
        <end position="216"/>
    </location>
</feature>
<dbReference type="OrthoDB" id="5402633at2759"/>
<gene>
    <name evidence="2" type="ORF">VFPPC_05359</name>
</gene>
<dbReference type="PANTHER" id="PTHR28009:SF1">
    <property type="entry name" value="PHEROMONE ALPHA FACTOR RECEPTOR"/>
    <property type="match status" value="1"/>
</dbReference>
<accession>A0A179FF27</accession>
<dbReference type="GeneID" id="28848560"/>
<organism evidence="2 3">
    <name type="scientific">Pochonia chlamydosporia 170</name>
    <dbReference type="NCBI Taxonomy" id="1380566"/>
    <lineage>
        <taxon>Eukaryota</taxon>
        <taxon>Fungi</taxon>
        <taxon>Dikarya</taxon>
        <taxon>Ascomycota</taxon>
        <taxon>Pezizomycotina</taxon>
        <taxon>Sordariomycetes</taxon>
        <taxon>Hypocreomycetidae</taxon>
        <taxon>Hypocreales</taxon>
        <taxon>Clavicipitaceae</taxon>
        <taxon>Pochonia</taxon>
    </lineage>
</organism>
<dbReference type="Proteomes" id="UP000078397">
    <property type="component" value="Unassembled WGS sequence"/>
</dbReference>
<dbReference type="InterPro" id="IPR027458">
    <property type="entry name" value="STE2_TM1-TM2_sf"/>
</dbReference>
<dbReference type="PRINTS" id="PR00250">
    <property type="entry name" value="GPCRSTE2"/>
</dbReference>
<sequence length="385" mass="42305">MAPFNPLLQPVTFLSPSQTPISIPITTIDAFNDESISVSINYAFQLGACTILLLVLLILTPPSKLRRFPTILHIAGLVTCIIRMALLLAFFLSPFNHFYQFWSGDYSSVSKHYFYNSVAGNVFSLLVVLVLETALIHQAWTMVILWPTVVRVSLCVVSAVISLMAIGWRFAFAVIQSKSDVDLVPARNLEWVVKSALILNALSMCWYCTIFNIKLLMHLFANRGILKSRPTLTPVEVLVMTNGILMFVPVIFVGLEWGHFPNFEAASLTQTSVALILPLGTLAAQQMTGGGSMRYISGSNKSGSSYGNKEKVASPITPGGFSSVSTTCGPGTRLQRSMLSNGMAGGRRAKMDHFDLELRQIDSTSGLAEDQVRVDMDLEQKETRI</sequence>
<dbReference type="CDD" id="cd14939">
    <property type="entry name" value="7tmD_STE2"/>
    <property type="match status" value="1"/>
</dbReference>
<dbReference type="GO" id="GO:0004932">
    <property type="term" value="F:mating-type factor pheromone receptor activity"/>
    <property type="evidence" value="ECO:0007669"/>
    <property type="project" value="InterPro"/>
</dbReference>
<dbReference type="InterPro" id="IPR000366">
    <property type="entry name" value="GPCR_STE2"/>
</dbReference>
<protein>
    <submittedName>
        <fullName evidence="2">Pheromone receptor</fullName>
    </submittedName>
</protein>
<evidence type="ECO:0000313" key="2">
    <source>
        <dbReference type="EMBL" id="OAQ64007.1"/>
    </source>
</evidence>
<comment type="caution">
    <text evidence="2">The sequence shown here is derived from an EMBL/GenBank/DDBJ whole genome shotgun (WGS) entry which is preliminary data.</text>
</comment>
<dbReference type="STRING" id="1380566.A0A179FF27"/>
<keyword evidence="2" id="KW-0675">Receptor</keyword>
<feature type="transmembrane region" description="Helical" evidence="1">
    <location>
        <begin position="42"/>
        <end position="59"/>
    </location>
</feature>
<dbReference type="EMBL" id="LSBJ02000005">
    <property type="protein sequence ID" value="OAQ64007.1"/>
    <property type="molecule type" value="Genomic_DNA"/>
</dbReference>
<evidence type="ECO:0000256" key="1">
    <source>
        <dbReference type="SAM" id="Phobius"/>
    </source>
</evidence>
<keyword evidence="1" id="KW-1133">Transmembrane helix</keyword>
<feature type="transmembrane region" description="Helical" evidence="1">
    <location>
        <begin position="113"/>
        <end position="136"/>
    </location>
</feature>
<name>A0A179FF27_METCM</name>
<dbReference type="AlphaFoldDB" id="A0A179FF27"/>
<feature type="transmembrane region" description="Helical" evidence="1">
    <location>
        <begin position="148"/>
        <end position="171"/>
    </location>
</feature>
<evidence type="ECO:0000313" key="3">
    <source>
        <dbReference type="Proteomes" id="UP000078397"/>
    </source>
</evidence>
<dbReference type="GO" id="GO:0038038">
    <property type="term" value="C:G protein-coupled receptor homodimeric complex"/>
    <property type="evidence" value="ECO:0007669"/>
    <property type="project" value="TreeGrafter"/>
</dbReference>
<keyword evidence="1" id="KW-0812">Transmembrane</keyword>
<dbReference type="KEGG" id="pchm:VFPPC_05359"/>
<dbReference type="Gene3D" id="1.10.287.920">
    <property type="entry name" value="Pheromone alpha factor receptor"/>
    <property type="match status" value="1"/>
</dbReference>
<dbReference type="RefSeq" id="XP_018141321.1">
    <property type="nucleotide sequence ID" value="XM_018284566.1"/>
</dbReference>
<dbReference type="PANTHER" id="PTHR28009">
    <property type="entry name" value="PHEROMONE ALPHA FACTOR RECEPTOR"/>
    <property type="match status" value="1"/>
</dbReference>
<feature type="transmembrane region" description="Helical" evidence="1">
    <location>
        <begin position="237"/>
        <end position="255"/>
    </location>
</feature>
<keyword evidence="3" id="KW-1185">Reference proteome</keyword>
<dbReference type="Pfam" id="PF02116">
    <property type="entry name" value="STE2"/>
    <property type="match status" value="1"/>
</dbReference>
<feature type="transmembrane region" description="Helical" evidence="1">
    <location>
        <begin position="71"/>
        <end position="93"/>
    </location>
</feature>
<keyword evidence="1" id="KW-0472">Membrane</keyword>
<dbReference type="GO" id="GO:0000750">
    <property type="term" value="P:pheromone-dependent signal transduction involved in conjugation with cellular fusion"/>
    <property type="evidence" value="ECO:0007669"/>
    <property type="project" value="TreeGrafter"/>
</dbReference>
<proteinExistence type="predicted"/>
<feature type="transmembrane region" description="Helical" evidence="1">
    <location>
        <begin position="267"/>
        <end position="284"/>
    </location>
</feature>
<reference evidence="2 3" key="1">
    <citation type="journal article" date="2016" name="PLoS Pathog.">
        <title>Biosynthesis of antibiotic leucinostatins in bio-control fungus Purpureocillium lilacinum and their inhibition on phytophthora revealed by genome mining.</title>
        <authorList>
            <person name="Wang G."/>
            <person name="Liu Z."/>
            <person name="Lin R."/>
            <person name="Li E."/>
            <person name="Mao Z."/>
            <person name="Ling J."/>
            <person name="Yang Y."/>
            <person name="Yin W.B."/>
            <person name="Xie B."/>
        </authorList>
    </citation>
    <scope>NUCLEOTIDE SEQUENCE [LARGE SCALE GENOMIC DNA]</scope>
    <source>
        <strain evidence="2">170</strain>
    </source>
</reference>